<proteinExistence type="predicted"/>
<sequence length="155" mass="17817">MKRLKKILLGLLIVFLLIQFIQPDKNINRQEQSTDLVKTVNVPYNIQVILKNSCYDCHSNSTRYPWYARVQPLGWLLANHIREGKAELNFNEFGSYALRRQISKLNGIGCILFFLCAEQSYIYLSNASPNKNGQARQMPDLRNDPGKKTVKVTSP</sequence>
<dbReference type="Pfam" id="PF14376">
    <property type="entry name" value="Haem_bd"/>
    <property type="match status" value="1"/>
</dbReference>
<dbReference type="InterPro" id="IPR025992">
    <property type="entry name" value="Haem-bd"/>
</dbReference>
<feature type="region of interest" description="Disordered" evidence="1">
    <location>
        <begin position="132"/>
        <end position="155"/>
    </location>
</feature>
<keyword evidence="4" id="KW-1185">Reference proteome</keyword>
<dbReference type="AlphaFoldDB" id="A0A1V9FP75"/>
<dbReference type="EMBL" id="LVYD01000065">
    <property type="protein sequence ID" value="OQP60143.1"/>
    <property type="molecule type" value="Genomic_DNA"/>
</dbReference>
<name>A0A1V9FP75_9BACT</name>
<comment type="caution">
    <text evidence="3">The sequence shown here is derived from an EMBL/GenBank/DDBJ whole genome shotgun (WGS) entry which is preliminary data.</text>
</comment>
<dbReference type="STRING" id="1703345.A3860_34245"/>
<evidence type="ECO:0000259" key="2">
    <source>
        <dbReference type="SMART" id="SM01235"/>
    </source>
</evidence>
<evidence type="ECO:0000313" key="4">
    <source>
        <dbReference type="Proteomes" id="UP000192796"/>
    </source>
</evidence>
<organism evidence="3 4">
    <name type="scientific">Niastella vici</name>
    <dbReference type="NCBI Taxonomy" id="1703345"/>
    <lineage>
        <taxon>Bacteria</taxon>
        <taxon>Pseudomonadati</taxon>
        <taxon>Bacteroidota</taxon>
        <taxon>Chitinophagia</taxon>
        <taxon>Chitinophagales</taxon>
        <taxon>Chitinophagaceae</taxon>
        <taxon>Niastella</taxon>
    </lineage>
</organism>
<protein>
    <recommendedName>
        <fullName evidence="2">Haem-binding domain-containing protein</fullName>
    </recommendedName>
</protein>
<feature type="domain" description="Haem-binding" evidence="2">
    <location>
        <begin position="12"/>
        <end position="137"/>
    </location>
</feature>
<dbReference type="Proteomes" id="UP000192796">
    <property type="component" value="Unassembled WGS sequence"/>
</dbReference>
<evidence type="ECO:0000313" key="3">
    <source>
        <dbReference type="EMBL" id="OQP60143.1"/>
    </source>
</evidence>
<reference evidence="3 4" key="1">
    <citation type="submission" date="2016-03" db="EMBL/GenBank/DDBJ databases">
        <title>Niastella vici sp. nov., isolated from farmland soil.</title>
        <authorList>
            <person name="Chen L."/>
            <person name="Wang D."/>
            <person name="Yang S."/>
            <person name="Wang G."/>
        </authorList>
    </citation>
    <scope>NUCLEOTIDE SEQUENCE [LARGE SCALE GENOMIC DNA]</scope>
    <source>
        <strain evidence="3 4">DJ57</strain>
    </source>
</reference>
<dbReference type="SMART" id="SM01235">
    <property type="entry name" value="Haem_bd"/>
    <property type="match status" value="1"/>
</dbReference>
<evidence type="ECO:0000256" key="1">
    <source>
        <dbReference type="SAM" id="MobiDB-lite"/>
    </source>
</evidence>
<accession>A0A1V9FP75</accession>
<gene>
    <name evidence="3" type="ORF">A3860_34245</name>
</gene>